<dbReference type="AlphaFoldDB" id="S8A6N7"/>
<reference evidence="1 2" key="1">
    <citation type="journal article" date="2013" name="PLoS Genet.">
        <title>Genomic mechanisms accounting for the adaptation to parasitism in nematode-trapping fungi.</title>
        <authorList>
            <person name="Meerupati T."/>
            <person name="Andersson K.M."/>
            <person name="Friman E."/>
            <person name="Kumar D."/>
            <person name="Tunlid A."/>
            <person name="Ahren D."/>
        </authorList>
    </citation>
    <scope>NUCLEOTIDE SEQUENCE [LARGE SCALE GENOMIC DNA]</scope>
    <source>
        <strain evidence="1 2">CBS 200.50</strain>
    </source>
</reference>
<name>S8A6N7_DACHA</name>
<proteinExistence type="predicted"/>
<accession>S8A6N7</accession>
<evidence type="ECO:0000313" key="2">
    <source>
        <dbReference type="Proteomes" id="UP000015100"/>
    </source>
</evidence>
<gene>
    <name evidence="1" type="ORF">H072_7742</name>
</gene>
<dbReference type="EMBL" id="AQGS01000545">
    <property type="protein sequence ID" value="EPS38504.1"/>
    <property type="molecule type" value="Genomic_DNA"/>
</dbReference>
<dbReference type="HOGENOM" id="CLU_1137964_0_0_1"/>
<keyword evidence="2" id="KW-1185">Reference proteome</keyword>
<comment type="caution">
    <text evidence="1">The sequence shown here is derived from an EMBL/GenBank/DDBJ whole genome shotgun (WGS) entry which is preliminary data.</text>
</comment>
<evidence type="ECO:0000313" key="1">
    <source>
        <dbReference type="EMBL" id="EPS38504.1"/>
    </source>
</evidence>
<organism evidence="1 2">
    <name type="scientific">Dactylellina haptotyla (strain CBS 200.50)</name>
    <name type="common">Nematode-trapping fungus</name>
    <name type="synonym">Monacrosporium haptotylum</name>
    <dbReference type="NCBI Taxonomy" id="1284197"/>
    <lineage>
        <taxon>Eukaryota</taxon>
        <taxon>Fungi</taxon>
        <taxon>Dikarya</taxon>
        <taxon>Ascomycota</taxon>
        <taxon>Pezizomycotina</taxon>
        <taxon>Orbiliomycetes</taxon>
        <taxon>Orbiliales</taxon>
        <taxon>Orbiliaceae</taxon>
        <taxon>Dactylellina</taxon>
    </lineage>
</organism>
<dbReference type="Proteomes" id="UP000015100">
    <property type="component" value="Unassembled WGS sequence"/>
</dbReference>
<protein>
    <submittedName>
        <fullName evidence="1">Uncharacterized protein</fullName>
    </submittedName>
</protein>
<dbReference type="OrthoDB" id="5315278at2759"/>
<sequence length="244" mass="27872">MAICMEPRSSSYTHGMMHTEYTGYHYDTFDSDFYKCLCEDLAKELDFPDETDLRRISQLELFGSSWETDPYKKLLLRCLDHSIPRNREASLFAPRSRGGSVDYAGFLDEDVNIMDLEVEEEAAMVPKVPPPSPVISPSNYAFSSERGAEDVSRQEPLLFDDFHLLQPAGISNEDEEENVECDPLDYTYSRLPAGEITEARRIREQQNQIGKQNHLYHRRVASTGLLATVVTGDGSIIWHFKEFS</sequence>
<dbReference type="OMA" id="IWHFKEF"/>
<reference evidence="2" key="2">
    <citation type="submission" date="2013-04" db="EMBL/GenBank/DDBJ databases">
        <title>Genomic mechanisms accounting for the adaptation to parasitism in nematode-trapping fungi.</title>
        <authorList>
            <person name="Ahren D.G."/>
        </authorList>
    </citation>
    <scope>NUCLEOTIDE SEQUENCE [LARGE SCALE GENOMIC DNA]</scope>
    <source>
        <strain evidence="2">CBS 200.50</strain>
    </source>
</reference>